<dbReference type="PANTHER" id="PTHR32322">
    <property type="entry name" value="INNER MEMBRANE TRANSPORTER"/>
    <property type="match status" value="1"/>
</dbReference>
<dbReference type="InterPro" id="IPR000620">
    <property type="entry name" value="EamA_dom"/>
</dbReference>
<keyword evidence="10" id="KW-1185">Reference proteome</keyword>
<comment type="subcellular location">
    <subcellularLocation>
        <location evidence="1">Membrane</location>
        <topology evidence="1">Multi-pass membrane protein</topology>
    </subcellularLocation>
</comment>
<feature type="domain" description="EamA" evidence="8">
    <location>
        <begin position="144"/>
        <end position="278"/>
    </location>
</feature>
<evidence type="ECO:0000256" key="1">
    <source>
        <dbReference type="ARBA" id="ARBA00004141"/>
    </source>
</evidence>
<evidence type="ECO:0000313" key="10">
    <source>
        <dbReference type="Proteomes" id="UP000032545"/>
    </source>
</evidence>
<feature type="transmembrane region" description="Helical" evidence="7">
    <location>
        <begin position="31"/>
        <end position="47"/>
    </location>
</feature>
<comment type="caution">
    <text evidence="9">The sequence shown here is derived from an EMBL/GenBank/DDBJ whole genome shotgun (WGS) entry which is preliminary data.</text>
</comment>
<accession>A0A0D8B965</accession>
<feature type="domain" description="EamA" evidence="8">
    <location>
        <begin position="5"/>
        <end position="132"/>
    </location>
</feature>
<keyword evidence="4 7" id="KW-1133">Transmembrane helix</keyword>
<feature type="transmembrane region" description="Helical" evidence="7">
    <location>
        <begin position="208"/>
        <end position="230"/>
    </location>
</feature>
<dbReference type="PANTHER" id="PTHR32322:SF9">
    <property type="entry name" value="AMINO-ACID METABOLITE EFFLUX PUMP-RELATED"/>
    <property type="match status" value="1"/>
</dbReference>
<name>A0A0D8B965_9ACTN</name>
<reference evidence="10" key="1">
    <citation type="submission" date="2015-02" db="EMBL/GenBank/DDBJ databases">
        <title>Draft Genome of Frankia sp. CpI1-S.</title>
        <authorList>
            <person name="Oshone R.T."/>
            <person name="Ngom M."/>
            <person name="Ghodhbane-Gtari F."/>
            <person name="Gtari M."/>
            <person name="Morris K."/>
            <person name="Thomas K."/>
            <person name="Sen A."/>
            <person name="Tisa L.S."/>
        </authorList>
    </citation>
    <scope>NUCLEOTIDE SEQUENCE [LARGE SCALE GENOMIC DNA]</scope>
    <source>
        <strain evidence="10">CpI1-S</strain>
    </source>
</reference>
<dbReference type="InterPro" id="IPR050638">
    <property type="entry name" value="AA-Vitamin_Transporters"/>
</dbReference>
<dbReference type="AlphaFoldDB" id="A0A0D8B965"/>
<evidence type="ECO:0000259" key="8">
    <source>
        <dbReference type="Pfam" id="PF00892"/>
    </source>
</evidence>
<dbReference type="SUPFAM" id="SSF103481">
    <property type="entry name" value="Multidrug resistance efflux transporter EmrE"/>
    <property type="match status" value="2"/>
</dbReference>
<evidence type="ECO:0000256" key="7">
    <source>
        <dbReference type="SAM" id="Phobius"/>
    </source>
</evidence>
<keyword evidence="3 7" id="KW-0812">Transmembrane</keyword>
<feature type="transmembrane region" description="Helical" evidence="7">
    <location>
        <begin position="175"/>
        <end position="196"/>
    </location>
</feature>
<dbReference type="Pfam" id="PF00892">
    <property type="entry name" value="EamA"/>
    <property type="match status" value="2"/>
</dbReference>
<feature type="transmembrane region" description="Helical" evidence="7">
    <location>
        <begin position="59"/>
        <end position="81"/>
    </location>
</feature>
<dbReference type="GO" id="GO:0016020">
    <property type="term" value="C:membrane"/>
    <property type="evidence" value="ECO:0007669"/>
    <property type="project" value="UniProtKB-SubCell"/>
</dbReference>
<evidence type="ECO:0000256" key="5">
    <source>
        <dbReference type="ARBA" id="ARBA00023136"/>
    </source>
</evidence>
<feature type="transmembrane region" description="Helical" evidence="7">
    <location>
        <begin position="118"/>
        <end position="135"/>
    </location>
</feature>
<dbReference type="PATRIC" id="fig|1502723.3.peg.5112"/>
<comment type="similarity">
    <text evidence="2">Belongs to the EamA transporter family.</text>
</comment>
<keyword evidence="5 7" id="KW-0472">Membrane</keyword>
<reference evidence="9 10" key="2">
    <citation type="journal article" date="2016" name="Genome Announc.">
        <title>Permanent Draft Genome Sequences for Two Variants of Frankia sp. Strain CpI1, the First Frankia Strain Isolated from Root Nodules of Comptonia peregrina.</title>
        <authorList>
            <person name="Oshone R."/>
            <person name="Hurst S.G.IV."/>
            <person name="Abebe-Akele F."/>
            <person name="Simpson S."/>
            <person name="Morris K."/>
            <person name="Thomas W.K."/>
            <person name="Tisa L.S."/>
        </authorList>
    </citation>
    <scope>NUCLEOTIDE SEQUENCE [LARGE SCALE GENOMIC DNA]</scope>
    <source>
        <strain evidence="10">CpI1-S</strain>
    </source>
</reference>
<evidence type="ECO:0000256" key="6">
    <source>
        <dbReference type="SAM" id="MobiDB-lite"/>
    </source>
</evidence>
<proteinExistence type="inferred from homology"/>
<feature type="region of interest" description="Disordered" evidence="6">
    <location>
        <begin position="290"/>
        <end position="310"/>
    </location>
</feature>
<evidence type="ECO:0000256" key="4">
    <source>
        <dbReference type="ARBA" id="ARBA00022989"/>
    </source>
</evidence>
<evidence type="ECO:0000313" key="9">
    <source>
        <dbReference type="EMBL" id="KJE20803.1"/>
    </source>
</evidence>
<dbReference type="InterPro" id="IPR037185">
    <property type="entry name" value="EmrE-like"/>
</dbReference>
<gene>
    <name evidence="9" type="ORF">FF36_04929</name>
</gene>
<organism evidence="9 10">
    <name type="scientific">Frankia torreyi</name>
    <dbReference type="NCBI Taxonomy" id="1856"/>
    <lineage>
        <taxon>Bacteria</taxon>
        <taxon>Bacillati</taxon>
        <taxon>Actinomycetota</taxon>
        <taxon>Actinomycetes</taxon>
        <taxon>Frankiales</taxon>
        <taxon>Frankiaceae</taxon>
        <taxon>Frankia</taxon>
    </lineage>
</organism>
<dbReference type="Proteomes" id="UP000032545">
    <property type="component" value="Unassembled WGS sequence"/>
</dbReference>
<sequence length="341" mass="34934">MRFGLLATIWGLSFLLVKVGTQGFPALQVAFGRVAFGAAALTATLVLRRDRLPRGLGLWAHLAVAAMFLNAASFALFAFAAQRIPSALTGICNATTPLFTTLASLVALPGERPVRRQLAGLLIGFLGVLVVLGVWDGTAGQSITGMALALAAATSMGVGWVYVRRFLTGSGCSSLALSTGQLAAGAVELVVVTAAFSDLPTRFPTRSLLAVLVLGVLGTGGAFLLQYGLVRDAGATVAATVTYVVPVVSTLAGVLLLGESLTWNEPAGTVVILTGAALSQRGVAAAATADPTANGSSALGPAAVTGGRGDRVRGHGHSFAPRWHAAHRRPLGSFGRDRRKR</sequence>
<feature type="transmembrane region" description="Helical" evidence="7">
    <location>
        <begin position="87"/>
        <end position="106"/>
    </location>
</feature>
<evidence type="ECO:0000256" key="3">
    <source>
        <dbReference type="ARBA" id="ARBA00022692"/>
    </source>
</evidence>
<dbReference type="EMBL" id="JYFN01000051">
    <property type="protein sequence ID" value="KJE20803.1"/>
    <property type="molecule type" value="Genomic_DNA"/>
</dbReference>
<evidence type="ECO:0000256" key="2">
    <source>
        <dbReference type="ARBA" id="ARBA00007362"/>
    </source>
</evidence>
<feature type="transmembrane region" description="Helical" evidence="7">
    <location>
        <begin position="141"/>
        <end position="163"/>
    </location>
</feature>
<protein>
    <submittedName>
        <fullName evidence="9">DMT(Drug/metabolite transporter) superfamily permease</fullName>
    </submittedName>
</protein>
<feature type="transmembrane region" description="Helical" evidence="7">
    <location>
        <begin position="237"/>
        <end position="257"/>
    </location>
</feature>